<protein>
    <recommendedName>
        <fullName evidence="2">DnaT DNA-binding domain-containing protein</fullName>
    </recommendedName>
</protein>
<dbReference type="OrthoDB" id="5718012at2"/>
<reference evidence="3 4" key="1">
    <citation type="submission" date="2019-03" db="EMBL/GenBank/DDBJ databases">
        <title>Genomic Encyclopedia of Type Strains, Phase IV (KMG-IV): sequencing the most valuable type-strain genomes for metagenomic binning, comparative biology and taxonomic classification.</title>
        <authorList>
            <person name="Goeker M."/>
        </authorList>
    </citation>
    <scope>NUCLEOTIDE SEQUENCE [LARGE SCALE GENOMIC DNA]</scope>
    <source>
        <strain evidence="3 4">DSM 23344</strain>
    </source>
</reference>
<feature type="domain" description="DnaT DNA-binding" evidence="2">
    <location>
        <begin position="145"/>
        <end position="209"/>
    </location>
</feature>
<evidence type="ECO:0000313" key="4">
    <source>
        <dbReference type="Proteomes" id="UP000294980"/>
    </source>
</evidence>
<feature type="compositionally biased region" description="Low complexity" evidence="1">
    <location>
        <begin position="109"/>
        <end position="126"/>
    </location>
</feature>
<dbReference type="EMBL" id="SLWX01000012">
    <property type="protein sequence ID" value="TCO74729.1"/>
    <property type="molecule type" value="Genomic_DNA"/>
</dbReference>
<feature type="compositionally biased region" description="Basic and acidic residues" evidence="1">
    <location>
        <begin position="375"/>
        <end position="392"/>
    </location>
</feature>
<feature type="domain" description="DnaT DNA-binding" evidence="2">
    <location>
        <begin position="220"/>
        <end position="284"/>
    </location>
</feature>
<feature type="domain" description="DnaT DNA-binding" evidence="2">
    <location>
        <begin position="292"/>
        <end position="356"/>
    </location>
</feature>
<comment type="caution">
    <text evidence="3">The sequence shown here is derived from an EMBL/GenBank/DDBJ whole genome shotgun (WGS) entry which is preliminary data.</text>
</comment>
<proteinExistence type="predicted"/>
<dbReference type="InterPro" id="IPR040480">
    <property type="entry name" value="DnaT_DNA_bind"/>
</dbReference>
<dbReference type="AlphaFoldDB" id="A0A4R2KUD2"/>
<evidence type="ECO:0000256" key="1">
    <source>
        <dbReference type="SAM" id="MobiDB-lite"/>
    </source>
</evidence>
<evidence type="ECO:0000313" key="3">
    <source>
        <dbReference type="EMBL" id="TCO74729.1"/>
    </source>
</evidence>
<feature type="compositionally biased region" description="Polar residues" evidence="1">
    <location>
        <begin position="358"/>
        <end position="368"/>
    </location>
</feature>
<dbReference type="RefSeq" id="WP_117318803.1">
    <property type="nucleotide sequence ID" value="NZ_QQSW01000015.1"/>
</dbReference>
<sequence>MAESSLVPEQQLVFSPGLAATLGLEEAILLQFLHGLLDYLPVRRRDSRDWVRVERAQLLRQLPFWKNQDLQRVCASLAAKGVILLDPAVGIDSILYALNETPAEANRGRSAAAPSPAASTMRSAASGAALQTRGSAGTHAHAGLLPSGWAPSEDLLQLLALNHNIPRAFALDQLEDFIFYWRERGETSHAWENKFRQHVLSSWRRQQQNAGSAFQTAERPLDNQWHPNADAMEIMLRSGIDRQFIEDAIPEFILYWRERGSAPKELNSRFIQHIRLQWAKYTSSVRHSTEPQRIPEDWQPSNDVVDILRLSHIDPAFAMTLVPEFILFWRDSNQLHTSWNTKFLQHVKYHWARQNQFNNRSAGHDGQQNAGGTGRTRDRSLEQDLRDTSWAE</sequence>
<gene>
    <name evidence="3" type="ORF">EV688_11289</name>
</gene>
<name>A0A4R2KUD2_9GAMM</name>
<organism evidence="3 4">
    <name type="scientific">Chromatocurvus halotolerans</name>
    <dbReference type="NCBI Taxonomy" id="1132028"/>
    <lineage>
        <taxon>Bacteria</taxon>
        <taxon>Pseudomonadati</taxon>
        <taxon>Pseudomonadota</taxon>
        <taxon>Gammaproteobacteria</taxon>
        <taxon>Cellvibrionales</taxon>
        <taxon>Halieaceae</taxon>
        <taxon>Chromatocurvus</taxon>
    </lineage>
</organism>
<accession>A0A4R2KUD2</accession>
<keyword evidence="4" id="KW-1185">Reference proteome</keyword>
<feature type="region of interest" description="Disordered" evidence="1">
    <location>
        <begin position="105"/>
        <end position="133"/>
    </location>
</feature>
<feature type="region of interest" description="Disordered" evidence="1">
    <location>
        <begin position="358"/>
        <end position="392"/>
    </location>
</feature>
<dbReference type="Pfam" id="PF17948">
    <property type="entry name" value="DnaT"/>
    <property type="match status" value="3"/>
</dbReference>
<dbReference type="Gene3D" id="1.10.8.1180">
    <property type="match status" value="3"/>
</dbReference>
<evidence type="ECO:0000259" key="2">
    <source>
        <dbReference type="Pfam" id="PF17948"/>
    </source>
</evidence>
<dbReference type="Proteomes" id="UP000294980">
    <property type="component" value="Unassembled WGS sequence"/>
</dbReference>